<evidence type="ECO:0000259" key="2">
    <source>
        <dbReference type="PROSITE" id="PS50003"/>
    </source>
</evidence>
<dbReference type="STRING" id="70415.A0A5S6QQH3"/>
<feature type="domain" description="PH" evidence="2">
    <location>
        <begin position="634"/>
        <end position="742"/>
    </location>
</feature>
<dbReference type="WBParaSite" id="TMUE_2000009480.2">
    <property type="protein sequence ID" value="TMUE_2000009480.2"/>
    <property type="gene ID" value="WBGene00302709"/>
</dbReference>
<reference evidence="3" key="1">
    <citation type="submission" date="2013-11" db="EMBL/GenBank/DDBJ databases">
        <authorList>
            <person name="Aslett M."/>
        </authorList>
    </citation>
    <scope>NUCLEOTIDE SEQUENCE [LARGE SCALE GENOMIC DNA]</scope>
    <source>
        <strain evidence="3">Edinburgh</strain>
    </source>
</reference>
<dbReference type="PROSITE" id="PS50003">
    <property type="entry name" value="PH_DOMAIN"/>
    <property type="match status" value="1"/>
</dbReference>
<feature type="region of interest" description="Disordered" evidence="1">
    <location>
        <begin position="70"/>
        <end position="99"/>
    </location>
</feature>
<evidence type="ECO:0000256" key="1">
    <source>
        <dbReference type="SAM" id="MobiDB-lite"/>
    </source>
</evidence>
<evidence type="ECO:0000313" key="3">
    <source>
        <dbReference type="Proteomes" id="UP000046395"/>
    </source>
</evidence>
<dbReference type="GO" id="GO:0000915">
    <property type="term" value="P:actomyosin contractile ring assembly"/>
    <property type="evidence" value="ECO:0007669"/>
    <property type="project" value="TreeGrafter"/>
</dbReference>
<dbReference type="WBParaSite" id="TMUE_2000009480.3">
    <property type="protein sequence ID" value="TMUE_2000009480.3"/>
    <property type="gene ID" value="WBGene00302709"/>
</dbReference>
<accession>A0A5S6QQH3</accession>
<feature type="region of interest" description="Disordered" evidence="1">
    <location>
        <begin position="310"/>
        <end position="330"/>
    </location>
</feature>
<dbReference type="PANTHER" id="PTHR21538:SF24">
    <property type="entry name" value="PH DOMAIN-CONTAINING PROTEIN"/>
    <property type="match status" value="1"/>
</dbReference>
<reference evidence="3" key="2">
    <citation type="submission" date="2014-03" db="EMBL/GenBank/DDBJ databases">
        <title>The whipworm genome and dual-species transcriptomics of an intimate host-pathogen interaction.</title>
        <authorList>
            <person name="Foth B.J."/>
            <person name="Tsai I.J."/>
            <person name="Reid A.J."/>
            <person name="Bancroft A.J."/>
            <person name="Nichol S."/>
            <person name="Tracey A."/>
            <person name="Holroyd N."/>
            <person name="Cotton J.A."/>
            <person name="Stanley E.J."/>
            <person name="Zarowiecki M."/>
            <person name="Liu J.Z."/>
            <person name="Huckvale T."/>
            <person name="Cooper P.J."/>
            <person name="Grencis R.K."/>
            <person name="Berriman M."/>
        </authorList>
    </citation>
    <scope>NUCLEOTIDE SEQUENCE [LARGE SCALE GENOMIC DNA]</scope>
    <source>
        <strain evidence="3">Edinburgh</strain>
    </source>
</reference>
<dbReference type="GO" id="GO:0005826">
    <property type="term" value="C:actomyosin contractile ring"/>
    <property type="evidence" value="ECO:0007669"/>
    <property type="project" value="TreeGrafter"/>
</dbReference>
<evidence type="ECO:0000313" key="5">
    <source>
        <dbReference type="WBParaSite" id="TMUE_2000009480.2"/>
    </source>
</evidence>
<organism evidence="3 4">
    <name type="scientific">Trichuris muris</name>
    <name type="common">Mouse whipworm</name>
    <dbReference type="NCBI Taxonomy" id="70415"/>
    <lineage>
        <taxon>Eukaryota</taxon>
        <taxon>Metazoa</taxon>
        <taxon>Ecdysozoa</taxon>
        <taxon>Nematoda</taxon>
        <taxon>Enoplea</taxon>
        <taxon>Dorylaimia</taxon>
        <taxon>Trichinellida</taxon>
        <taxon>Trichuridae</taxon>
        <taxon>Trichuris</taxon>
    </lineage>
</organism>
<keyword evidence="3" id="KW-1185">Reference proteome</keyword>
<reference evidence="4" key="3">
    <citation type="submission" date="2019-12" db="UniProtKB">
        <authorList>
            <consortium name="WormBaseParasite"/>
        </authorList>
    </citation>
    <scope>IDENTIFICATION</scope>
</reference>
<dbReference type="SUPFAM" id="SSF50729">
    <property type="entry name" value="PH domain-like"/>
    <property type="match status" value="1"/>
</dbReference>
<dbReference type="AlphaFoldDB" id="A0A5S6QQH3"/>
<dbReference type="PANTHER" id="PTHR21538">
    <property type="entry name" value="ANILLIN/RHOTEKIN RTKN"/>
    <property type="match status" value="1"/>
</dbReference>
<dbReference type="GO" id="GO:0000281">
    <property type="term" value="P:mitotic cytokinesis"/>
    <property type="evidence" value="ECO:0007669"/>
    <property type="project" value="TreeGrafter"/>
</dbReference>
<dbReference type="InterPro" id="IPR051364">
    <property type="entry name" value="Cytokinesis/Rho-signaling"/>
</dbReference>
<dbReference type="Proteomes" id="UP000046395">
    <property type="component" value="Unassembled WGS sequence"/>
</dbReference>
<dbReference type="GO" id="GO:0031106">
    <property type="term" value="P:septin ring organization"/>
    <property type="evidence" value="ECO:0007669"/>
    <property type="project" value="TreeGrafter"/>
</dbReference>
<dbReference type="InterPro" id="IPR012966">
    <property type="entry name" value="AHD"/>
</dbReference>
<sequence length="756" mass="85774">MTYQTGKSALPGRLFCNSSGSCLSGKLSNEGLALDEHYRIRSHLPQLFSYSRFQRHVELDKEYRRAGIQTSNDSQDELLDGSSKLQPVKGTRKGSARSEARKTCATDFESSNAFISKIEFPIAKLPIGKWASAQNFTDIDDGAAMAMGYSFKCAGKAPCREFGENRGTRSEDVEGEEEITKNYSLMPAVSVNYLNSFNLANELSRREPLLLSINEKGNQVCARRASLDLRQVNGFFATECMATDLQDRTETFGTNFSKRSRPLSNFASDFTHTSPRSVVVGTEEAVRGLALSDCGMYHLDEDCSKLLEVSEETAEAQGNKPSEKRNVDADMTNDDCVSNVRLPKVLLGLPSNFNSRNACAPAKTGTFRDNCCSPILNDAVYARVEMETKLMRLNALKEMRYRDMMRSYQSLSARVHEFRTLRLSGLEENIAARAMALIASERYNCVNEEIRRLYALLRSPVDTVSKKSLGTINVSNIVVPISSLKNLSKTAKACTKYAFICVMKYQETVAWSEVIYYEQKVFNKRLEFQSKLSIANLSYDHKVQFSLYAMSVKEAYSNSRVSMKERILKMLTVKPTQKDNTFPWNTDLQLAAVCYISLACANKWQFTFDMVNLPSIIHSDFFAFIRYSCSDLNAYETSGHLDFLQQNNGIDKWRGYWCELKDGDILLWQRQEDAKTDPVKVFQLKYCASNRVLCANCFFPSEVNSMLLDFRSDTSSNSRVIFRSKTDDEKKLWQQGIDHVLMCLELWRMKHEVTKL</sequence>
<protein>
    <submittedName>
        <fullName evidence="4 5">PH domain-containing protein</fullName>
    </submittedName>
</protein>
<dbReference type="Gene3D" id="2.30.29.30">
    <property type="entry name" value="Pleckstrin-homology domain (PH domain)/Phosphotyrosine-binding domain (PTB)"/>
    <property type="match status" value="1"/>
</dbReference>
<dbReference type="WBParaSite" id="TMUE_2000009480.1">
    <property type="protein sequence ID" value="TMUE_2000009480.1"/>
    <property type="gene ID" value="WBGene00302709"/>
</dbReference>
<proteinExistence type="predicted"/>
<dbReference type="InterPro" id="IPR001849">
    <property type="entry name" value="PH_domain"/>
</dbReference>
<dbReference type="InterPro" id="IPR011993">
    <property type="entry name" value="PH-like_dom_sf"/>
</dbReference>
<dbReference type="Pfam" id="PF08174">
    <property type="entry name" value="Anillin"/>
    <property type="match status" value="1"/>
</dbReference>
<name>A0A5S6QQH3_TRIMR</name>
<evidence type="ECO:0000313" key="4">
    <source>
        <dbReference type="WBParaSite" id="TMUE_2000009480.1"/>
    </source>
</evidence>